<evidence type="ECO:0000256" key="13">
    <source>
        <dbReference type="ARBA" id="ARBA00023319"/>
    </source>
</evidence>
<evidence type="ECO:0000313" key="20">
    <source>
        <dbReference type="EMBL" id="ASU04348.1"/>
    </source>
</evidence>
<evidence type="ECO:0000256" key="3">
    <source>
        <dbReference type="ARBA" id="ARBA00022692"/>
    </source>
</evidence>
<evidence type="ECO:0000256" key="10">
    <source>
        <dbReference type="ARBA" id="ARBA00023136"/>
    </source>
</evidence>
<dbReference type="SUPFAM" id="SSF48726">
    <property type="entry name" value="Immunoglobulin"/>
    <property type="match status" value="9"/>
</dbReference>
<dbReference type="InterPro" id="IPR003961">
    <property type="entry name" value="FN3_dom"/>
</dbReference>
<proteinExistence type="evidence at transcript level"/>
<feature type="transmembrane region" description="Helical" evidence="16">
    <location>
        <begin position="1316"/>
        <end position="1338"/>
    </location>
</feature>
<feature type="domain" description="Ig-like" evidence="18">
    <location>
        <begin position="610"/>
        <end position="701"/>
    </location>
</feature>
<dbReference type="GO" id="GO:0045202">
    <property type="term" value="C:synapse"/>
    <property type="evidence" value="ECO:0007669"/>
    <property type="project" value="UniProtKB-SubCell"/>
</dbReference>
<feature type="domain" description="Fibronectin type-III" evidence="19">
    <location>
        <begin position="1201"/>
        <end position="1293"/>
    </location>
</feature>
<dbReference type="GO" id="GO:0007399">
    <property type="term" value="P:nervous system development"/>
    <property type="evidence" value="ECO:0007669"/>
    <property type="project" value="UniProtKB-KW"/>
</dbReference>
<feature type="domain" description="Fibronectin type-III" evidence="19">
    <location>
        <begin position="905"/>
        <end position="1001"/>
    </location>
</feature>
<feature type="domain" description="Fibronectin type-III" evidence="19">
    <location>
        <begin position="1006"/>
        <end position="1105"/>
    </location>
</feature>
<dbReference type="SUPFAM" id="SSF49265">
    <property type="entry name" value="Fibronectin type III"/>
    <property type="match status" value="2"/>
</dbReference>
<dbReference type="SMART" id="SM00408">
    <property type="entry name" value="IGc2"/>
    <property type="match status" value="8"/>
</dbReference>
<evidence type="ECO:0000256" key="5">
    <source>
        <dbReference type="ARBA" id="ARBA00022737"/>
    </source>
</evidence>
<evidence type="ECO:0000256" key="14">
    <source>
        <dbReference type="ARBA" id="ARBA00034103"/>
    </source>
</evidence>
<feature type="domain" description="Ig-like" evidence="18">
    <location>
        <begin position="128"/>
        <end position="218"/>
    </location>
</feature>
<evidence type="ECO:0000256" key="15">
    <source>
        <dbReference type="SAM" id="MobiDB-lite"/>
    </source>
</evidence>
<sequence length="1415" mass="157094">MGSVLIQFLILTTYRVLCGSSTTEIQNGPTFINEPPSHVDFHNTTGNVISCSAQGTPTPLVFWTSQDGTPLREIPGLRHVRPDGSLVFPPFRAEDYRQDVHDDIYRCVASNSVGIILSREVQVRAVVPQQYKAQVYDEFVVKGNTAVLRCHVPTFVRDYVIFESWTRGDDVTITSTTNKGGKYFILQTGELYIRNVNQGDSLKSYSCQTRHKLTRDVTSSATSGRLFVTEPHGNSPPRITDSHLFVAAREGDTVQLSCAAESFPLPTYSWFKEEDGEFIPLSANPRTMTVDGILVIQYVGNHDSGKYVCVVNNSVGEEKVTTILTVSAPLSVYIYPQRQVIDVGKAATFNCSITGHPVTSVVWMKDGRPLSESDRMTVLSRDILHISSVQREDKGMYQCFVYNNIESVQGTAELRLGDVAPVFIYTFSEDTMKPGNSLSLKCAASGNPLPQITWSLDDNGIPDHLRYRVGDFVTSEAHVVSYVNVSEVRVEDGGEYSCSANNVVDTIRHSARINVYGSPLIRMMKNISVVAGNTLTIRCPVAGYPIEAITWQRGGLVLPVNHRQKATPEGTLTIENVQRNADQGDYSCVAKNREEEEAKGSVYIFVLVAPMIDPQPLPPTVYANEGMKIKLMCSVLEGDPPVRVVWMKNNYAVTVDTDVTLQHMDDSSVLVFRKVAFRHSGNYTCVASNVAATTNRTTALVVKVPPRWVIEPSNAFVVLNHQVTIDCLADGHPKPRMYWRIAKGEHPSDFRDVLSTYQRRVYDNGTLLIQEVTKLDSGFYLCHANNGIGAGLSKVIYLTVHTPPTFETKFGTHTVAKGEAAILKCEALGESPLSLTWEKDKQLLDPDSDKRFKVKNEPLPGKLVSVLTISQTGRHDSALYTCIVTNKFGSDETNIQLVVQESPSAPVEVKVKETTSRTILVQWSPSFTGNSIITKYIIHYKNLSATNWKDSVQKISVSGGDHSATIRGLTPSTTYNIKILAENNLGMSDPSETVTGTTEEEVPGGPPLDVKVQATGSQSLKVTWKPPRKELQYSVIQGYYIGYKIFDSSDSYQYKNVEATEGMTEETTYLTNLKRLTKYIVIVQAYNNVGAGPRSDEVYATTFEAAPPTSPVLVASSTTTFSISVQWERPQDDTGIRDYILHYKSDNGEWQQQKLSTSSNQFTLKGLKCGTRYRLHMTASNSLGTGEPSDSISIRTKGAVSPQKEVFLSINTTSVMLHLQSWQSGGCPIQYFSVLYRPKFQRQWKQIAERISAQQQYFEIRHLAPGREYVLRVTAHSEAGTTEAEYIVHTLNISVAAMPPMLNKDGTMPFYKNLTVLLPVVISVIVLLIVIITVIVCLRRQTDDSSRGSSGDGQGRKERNSDQMGLTEFSQKGLKDNDPYGKTWYYSSPKRKLGVESSLHRSRYTSADYEKGIVF</sequence>
<evidence type="ECO:0000259" key="18">
    <source>
        <dbReference type="PROSITE" id="PS50835"/>
    </source>
</evidence>
<feature type="signal peptide" evidence="17">
    <location>
        <begin position="1"/>
        <end position="18"/>
    </location>
</feature>
<evidence type="ECO:0000256" key="8">
    <source>
        <dbReference type="ARBA" id="ARBA00022989"/>
    </source>
</evidence>
<keyword evidence="9" id="KW-0770">Synapse</keyword>
<evidence type="ECO:0000256" key="7">
    <source>
        <dbReference type="ARBA" id="ARBA00022902"/>
    </source>
</evidence>
<protein>
    <submittedName>
        <fullName evidence="20">Dscam6</fullName>
    </submittedName>
</protein>
<dbReference type="InterPro" id="IPR036116">
    <property type="entry name" value="FN3_sf"/>
</dbReference>
<dbReference type="GO" id="GO:0009653">
    <property type="term" value="P:anatomical structure morphogenesis"/>
    <property type="evidence" value="ECO:0007669"/>
    <property type="project" value="UniProtKB-ARBA"/>
</dbReference>
<dbReference type="GO" id="GO:0098609">
    <property type="term" value="P:cell-cell adhesion"/>
    <property type="evidence" value="ECO:0007669"/>
    <property type="project" value="TreeGrafter"/>
</dbReference>
<evidence type="ECO:0000256" key="2">
    <source>
        <dbReference type="ARBA" id="ARBA00022475"/>
    </source>
</evidence>
<dbReference type="GO" id="GO:0005886">
    <property type="term" value="C:plasma membrane"/>
    <property type="evidence" value="ECO:0007669"/>
    <property type="project" value="UniProtKB-SubCell"/>
</dbReference>
<dbReference type="InterPro" id="IPR013783">
    <property type="entry name" value="Ig-like_fold"/>
</dbReference>
<keyword evidence="6" id="KW-0130">Cell adhesion</keyword>
<feature type="domain" description="Ig-like" evidence="18">
    <location>
        <begin position="421"/>
        <end position="514"/>
    </location>
</feature>
<keyword evidence="8 16" id="KW-1133">Transmembrane helix</keyword>
<feature type="domain" description="Ig-like" evidence="18">
    <location>
        <begin position="237"/>
        <end position="327"/>
    </location>
</feature>
<feature type="domain" description="Ig-like" evidence="18">
    <location>
        <begin position="519"/>
        <end position="599"/>
    </location>
</feature>
<dbReference type="FunFam" id="2.60.40.10:FF:001049">
    <property type="entry name" value="Down syndrome cell adhesion molecule-like protein Dscam2"/>
    <property type="match status" value="1"/>
</dbReference>
<keyword evidence="13" id="KW-0393">Immunoglobulin domain</keyword>
<keyword evidence="10 16" id="KW-0472">Membrane</keyword>
<evidence type="ECO:0000256" key="9">
    <source>
        <dbReference type="ARBA" id="ARBA00023018"/>
    </source>
</evidence>
<evidence type="ECO:0000256" key="17">
    <source>
        <dbReference type="SAM" id="SignalP"/>
    </source>
</evidence>
<dbReference type="FunFam" id="2.60.40.10:FF:000333">
    <property type="entry name" value="Down syndrome cell adhesion molecule"/>
    <property type="match status" value="1"/>
</dbReference>
<dbReference type="InterPro" id="IPR036179">
    <property type="entry name" value="Ig-like_dom_sf"/>
</dbReference>
<dbReference type="Pfam" id="PF25059">
    <property type="entry name" value="FN3_DSCAM-DSCAML_C"/>
    <property type="match status" value="1"/>
</dbReference>
<feature type="domain" description="Ig-like" evidence="18">
    <location>
        <begin position="803"/>
        <end position="900"/>
    </location>
</feature>
<dbReference type="FunFam" id="2.60.40.10:FF:000017">
    <property type="entry name" value="Down syndrome cell adhesion molecule b"/>
    <property type="match status" value="1"/>
</dbReference>
<dbReference type="InterPro" id="IPR013098">
    <property type="entry name" value="Ig_I-set"/>
</dbReference>
<dbReference type="FunFam" id="2.60.40.10:FF:000104">
    <property type="entry name" value="Down syndrome cell adhesion molecule b"/>
    <property type="match status" value="1"/>
</dbReference>
<feature type="domain" description="Ig-like" evidence="18">
    <location>
        <begin position="706"/>
        <end position="799"/>
    </location>
</feature>
<evidence type="ECO:0000256" key="1">
    <source>
        <dbReference type="ARBA" id="ARBA00004251"/>
    </source>
</evidence>
<dbReference type="FunFam" id="2.60.40.10:FF:000719">
    <property type="entry name" value="nephrin isoform X1"/>
    <property type="match status" value="1"/>
</dbReference>
<dbReference type="CDD" id="cd20958">
    <property type="entry name" value="IgI_5_Dscam"/>
    <property type="match status" value="1"/>
</dbReference>
<dbReference type="GO" id="GO:0030154">
    <property type="term" value="P:cell differentiation"/>
    <property type="evidence" value="ECO:0007669"/>
    <property type="project" value="UniProtKB-ARBA"/>
</dbReference>
<keyword evidence="4 17" id="KW-0732">Signal</keyword>
<reference evidence="20" key="1">
    <citation type="submission" date="2016-07" db="EMBL/GenBank/DDBJ databases">
        <title>Cloning of Dscam genes from the insect species.</title>
        <authorList>
            <person name="Cao G."/>
            <person name="Jin Y."/>
        </authorList>
    </citation>
    <scope>NUCLEOTIDE SEQUENCE</scope>
</reference>
<keyword evidence="11" id="KW-1015">Disulfide bond</keyword>
<organism evidence="20">
    <name type="scientific">Olivierus martensii</name>
    <name type="common">Manchurian scorpion</name>
    <name type="synonym">Mesobuthus martensii</name>
    <dbReference type="NCBI Taxonomy" id="34649"/>
    <lineage>
        <taxon>Eukaryota</taxon>
        <taxon>Metazoa</taxon>
        <taxon>Ecdysozoa</taxon>
        <taxon>Arthropoda</taxon>
        <taxon>Chelicerata</taxon>
        <taxon>Arachnida</taxon>
        <taxon>Scorpiones</taxon>
        <taxon>Buthida</taxon>
        <taxon>Buthoidea</taxon>
        <taxon>Buthidae</taxon>
        <taxon>Olivierus</taxon>
    </lineage>
</organism>
<feature type="domain" description="Ig-like" evidence="18">
    <location>
        <begin position="329"/>
        <end position="415"/>
    </location>
</feature>
<dbReference type="Pfam" id="PF00041">
    <property type="entry name" value="fn3"/>
    <property type="match status" value="3"/>
</dbReference>
<dbReference type="InterPro" id="IPR007110">
    <property type="entry name" value="Ig-like_dom"/>
</dbReference>
<dbReference type="FunFam" id="2.60.40.10:FF:000120">
    <property type="entry name" value="Down syndrome cell adhesion molecule like 1"/>
    <property type="match status" value="1"/>
</dbReference>
<keyword evidence="2" id="KW-1003">Cell membrane</keyword>
<evidence type="ECO:0000256" key="12">
    <source>
        <dbReference type="ARBA" id="ARBA00023180"/>
    </source>
</evidence>
<feature type="domain" description="Ig-like" evidence="18">
    <location>
        <begin position="29"/>
        <end position="122"/>
    </location>
</feature>
<dbReference type="FunFam" id="2.60.40.10:FF:000310">
    <property type="entry name" value="Down syndrome cell adhesion molecule, isoform D"/>
    <property type="match status" value="1"/>
</dbReference>
<evidence type="ECO:0000259" key="19">
    <source>
        <dbReference type="PROSITE" id="PS50853"/>
    </source>
</evidence>
<feature type="domain" description="Fibronectin type-III" evidence="19">
    <location>
        <begin position="1107"/>
        <end position="1199"/>
    </location>
</feature>
<dbReference type="CDD" id="cd00063">
    <property type="entry name" value="FN3"/>
    <property type="match status" value="4"/>
</dbReference>
<keyword evidence="12" id="KW-0325">Glycoprotein</keyword>
<dbReference type="InterPro" id="IPR056754">
    <property type="entry name" value="DSCAM/DSCAML_C"/>
</dbReference>
<dbReference type="PANTHER" id="PTHR44170:SF6">
    <property type="entry name" value="CONTACTIN"/>
    <property type="match status" value="1"/>
</dbReference>
<evidence type="ECO:0000256" key="11">
    <source>
        <dbReference type="ARBA" id="ARBA00023157"/>
    </source>
</evidence>
<dbReference type="InterPro" id="IPR003599">
    <property type="entry name" value="Ig_sub"/>
</dbReference>
<evidence type="ECO:0000256" key="16">
    <source>
        <dbReference type="SAM" id="Phobius"/>
    </source>
</evidence>
<feature type="region of interest" description="Disordered" evidence="15">
    <location>
        <begin position="1343"/>
        <end position="1381"/>
    </location>
</feature>
<keyword evidence="7" id="KW-0524">Neurogenesis</keyword>
<feature type="region of interest" description="Disordered" evidence="15">
    <location>
        <begin position="988"/>
        <end position="1007"/>
    </location>
</feature>
<evidence type="ECO:0000256" key="4">
    <source>
        <dbReference type="ARBA" id="ARBA00022729"/>
    </source>
</evidence>
<dbReference type="SMART" id="SM00409">
    <property type="entry name" value="IG"/>
    <property type="match status" value="9"/>
</dbReference>
<name>A0A510A1Z8_OLIMR</name>
<dbReference type="SMART" id="SM00060">
    <property type="entry name" value="FN3"/>
    <property type="match status" value="4"/>
</dbReference>
<feature type="chain" id="PRO_5021920987" evidence="17">
    <location>
        <begin position="19"/>
        <end position="1415"/>
    </location>
</feature>
<keyword evidence="5" id="KW-0677">Repeat</keyword>
<dbReference type="PANTHER" id="PTHR44170">
    <property type="entry name" value="PROTEIN SIDEKICK"/>
    <property type="match status" value="1"/>
</dbReference>
<dbReference type="Pfam" id="PF07679">
    <property type="entry name" value="I-set"/>
    <property type="match status" value="2"/>
</dbReference>
<accession>A0A510A1Z8</accession>
<dbReference type="PROSITE" id="PS50835">
    <property type="entry name" value="IG_LIKE"/>
    <property type="match status" value="9"/>
</dbReference>
<dbReference type="Gene3D" id="2.60.40.10">
    <property type="entry name" value="Immunoglobulins"/>
    <property type="match status" value="13"/>
</dbReference>
<dbReference type="CDD" id="cd20956">
    <property type="entry name" value="IgI_4_Dscam"/>
    <property type="match status" value="1"/>
</dbReference>
<dbReference type="CDD" id="cd20957">
    <property type="entry name" value="IgC2_3_Dscam"/>
    <property type="match status" value="1"/>
</dbReference>
<evidence type="ECO:0000256" key="6">
    <source>
        <dbReference type="ARBA" id="ARBA00022889"/>
    </source>
</evidence>
<keyword evidence="3 16" id="KW-0812">Transmembrane</keyword>
<dbReference type="EMBL" id="KX555557">
    <property type="protein sequence ID" value="ASU04348.1"/>
    <property type="molecule type" value="mRNA"/>
</dbReference>
<dbReference type="FunFam" id="2.60.40.10:FF:000324">
    <property type="entry name" value="Down syndrome cell adhesion molecule, isoform D"/>
    <property type="match status" value="1"/>
</dbReference>
<dbReference type="InterPro" id="IPR003598">
    <property type="entry name" value="Ig_sub2"/>
</dbReference>
<dbReference type="PROSITE" id="PS50853">
    <property type="entry name" value="FN3"/>
    <property type="match status" value="4"/>
</dbReference>
<comment type="subcellular location">
    <subcellularLocation>
        <location evidence="1">Cell membrane</location>
        <topology evidence="1">Single-pass type I membrane protein</topology>
    </subcellularLocation>
    <subcellularLocation>
        <location evidence="14">Synapse</location>
    </subcellularLocation>
</comment>
<dbReference type="Pfam" id="PF13927">
    <property type="entry name" value="Ig_3"/>
    <property type="match status" value="5"/>
</dbReference>